<evidence type="ECO:0000313" key="2">
    <source>
        <dbReference type="Proteomes" id="UP000236291"/>
    </source>
</evidence>
<proteinExistence type="predicted"/>
<dbReference type="AlphaFoldDB" id="A0A2K3JNV0"/>
<dbReference type="EMBL" id="ASHM01072497">
    <property type="protein sequence ID" value="PNX55717.1"/>
    <property type="molecule type" value="Genomic_DNA"/>
</dbReference>
<comment type="caution">
    <text evidence="1">The sequence shown here is derived from an EMBL/GenBank/DDBJ whole genome shotgun (WGS) entry which is preliminary data.</text>
</comment>
<reference evidence="1 2" key="1">
    <citation type="journal article" date="2014" name="Am. J. Bot.">
        <title>Genome assembly and annotation for red clover (Trifolium pratense; Fabaceae).</title>
        <authorList>
            <person name="Istvanek J."/>
            <person name="Jaros M."/>
            <person name="Krenek A."/>
            <person name="Repkova J."/>
        </authorList>
    </citation>
    <scope>NUCLEOTIDE SEQUENCE [LARGE SCALE GENOMIC DNA]</scope>
    <source>
        <strain evidence="2">cv. Tatra</strain>
        <tissue evidence="1">Young leaves</tissue>
    </source>
</reference>
<dbReference type="Proteomes" id="UP000236291">
    <property type="component" value="Unassembled WGS sequence"/>
</dbReference>
<sequence length="248" mass="28983">MHQTDRVKLQFGFPQEIPQQPTDMREYHRLSLRKQVDTSWGIKWKNEIEDWNLRHARVLNGAMRFEVEVKPDYNYMSWFRATFTPFLSSTQQLQDPRVVELMPTTYPSPPPPTQQSTEAFYTPLRSSQPQHHIDTTNPYTFTQNTQHHYASSSTFQPSSSTFQPFEYPPSQEYNNPSTYQQFGYPPPPPQHFGFPPTELQLGNDFENNFLRQLVHESNTNPTWMNSMTEMLQGSPAIPQSSGQNARFD</sequence>
<evidence type="ECO:0000313" key="1">
    <source>
        <dbReference type="EMBL" id="PNX55717.1"/>
    </source>
</evidence>
<feature type="non-terminal residue" evidence="1">
    <location>
        <position position="248"/>
    </location>
</feature>
<protein>
    <submittedName>
        <fullName evidence="1">Uncharacterized protein</fullName>
    </submittedName>
</protein>
<name>A0A2K3JNV0_TRIPR</name>
<accession>A0A2K3JNV0</accession>
<reference evidence="1 2" key="2">
    <citation type="journal article" date="2017" name="Front. Plant Sci.">
        <title>Gene Classification and Mining of Molecular Markers Useful in Red Clover (Trifolium pratense) Breeding.</title>
        <authorList>
            <person name="Istvanek J."/>
            <person name="Dluhosova J."/>
            <person name="Dluhos P."/>
            <person name="Patkova L."/>
            <person name="Nedelnik J."/>
            <person name="Repkova J."/>
        </authorList>
    </citation>
    <scope>NUCLEOTIDE SEQUENCE [LARGE SCALE GENOMIC DNA]</scope>
    <source>
        <strain evidence="2">cv. Tatra</strain>
        <tissue evidence="1">Young leaves</tissue>
    </source>
</reference>
<organism evidence="1 2">
    <name type="scientific">Trifolium pratense</name>
    <name type="common">Red clover</name>
    <dbReference type="NCBI Taxonomy" id="57577"/>
    <lineage>
        <taxon>Eukaryota</taxon>
        <taxon>Viridiplantae</taxon>
        <taxon>Streptophyta</taxon>
        <taxon>Embryophyta</taxon>
        <taxon>Tracheophyta</taxon>
        <taxon>Spermatophyta</taxon>
        <taxon>Magnoliopsida</taxon>
        <taxon>eudicotyledons</taxon>
        <taxon>Gunneridae</taxon>
        <taxon>Pentapetalae</taxon>
        <taxon>rosids</taxon>
        <taxon>fabids</taxon>
        <taxon>Fabales</taxon>
        <taxon>Fabaceae</taxon>
        <taxon>Papilionoideae</taxon>
        <taxon>50 kb inversion clade</taxon>
        <taxon>NPAAA clade</taxon>
        <taxon>Hologalegina</taxon>
        <taxon>IRL clade</taxon>
        <taxon>Trifolieae</taxon>
        <taxon>Trifolium</taxon>
    </lineage>
</organism>
<gene>
    <name evidence="1" type="ORF">L195_g049347</name>
</gene>